<dbReference type="InterPro" id="IPR000182">
    <property type="entry name" value="GNAT_dom"/>
</dbReference>
<protein>
    <submittedName>
        <fullName evidence="3">Acetyltransferase (GNAT) family protein</fullName>
    </submittedName>
</protein>
<dbReference type="PANTHER" id="PTHR43233">
    <property type="entry name" value="FAMILY N-ACETYLTRANSFERASE, PUTATIVE (AFU_ORTHOLOGUE AFUA_6G03350)-RELATED"/>
    <property type="match status" value="1"/>
</dbReference>
<name>A0A495IC54_9MICO</name>
<feature type="region of interest" description="Disordered" evidence="1">
    <location>
        <begin position="55"/>
        <end position="97"/>
    </location>
</feature>
<evidence type="ECO:0000256" key="1">
    <source>
        <dbReference type="SAM" id="MobiDB-lite"/>
    </source>
</evidence>
<keyword evidence="3" id="KW-0808">Transferase</keyword>
<gene>
    <name evidence="3" type="ORF">C8E83_0592</name>
</gene>
<evidence type="ECO:0000313" key="3">
    <source>
        <dbReference type="EMBL" id="RKR73499.1"/>
    </source>
</evidence>
<dbReference type="PROSITE" id="PS51186">
    <property type="entry name" value="GNAT"/>
    <property type="match status" value="1"/>
</dbReference>
<dbReference type="RefSeq" id="WP_245981374.1">
    <property type="nucleotide sequence ID" value="NZ_RBKS01000001.1"/>
</dbReference>
<evidence type="ECO:0000259" key="2">
    <source>
        <dbReference type="PROSITE" id="PS51186"/>
    </source>
</evidence>
<sequence>MTTLRFSNDPADIDIEVVHRWLSEQSYWAAGRSREAHERAMAASRNYAVLADEAAPGDPAKGERVASDPAPGDPAAGERVAGDSAPGDPAPGDPATGERIVGYARVITDEVTFAWLADVFVDPGSRGLGVGKLLVAGIVAELEPLGLKRIALRTSDAHGLYAQFGFAPLGGTPDEGMWMQRTPAPA</sequence>
<dbReference type="Proteomes" id="UP000280008">
    <property type="component" value="Unassembled WGS sequence"/>
</dbReference>
<keyword evidence="4" id="KW-1185">Reference proteome</keyword>
<feature type="compositionally biased region" description="Low complexity" evidence="1">
    <location>
        <begin position="68"/>
        <end position="87"/>
    </location>
</feature>
<feature type="domain" description="N-acetyltransferase" evidence="2">
    <location>
        <begin position="49"/>
        <end position="184"/>
    </location>
</feature>
<accession>A0A495IC54</accession>
<dbReference type="InterPro" id="IPR053144">
    <property type="entry name" value="Acetyltransferase_Butenolide"/>
</dbReference>
<organism evidence="3 4">
    <name type="scientific">Frondihabitans australicus</name>
    <dbReference type="NCBI Taxonomy" id="386892"/>
    <lineage>
        <taxon>Bacteria</taxon>
        <taxon>Bacillati</taxon>
        <taxon>Actinomycetota</taxon>
        <taxon>Actinomycetes</taxon>
        <taxon>Micrococcales</taxon>
        <taxon>Microbacteriaceae</taxon>
        <taxon>Frondihabitans</taxon>
    </lineage>
</organism>
<dbReference type="GO" id="GO:0016747">
    <property type="term" value="F:acyltransferase activity, transferring groups other than amino-acyl groups"/>
    <property type="evidence" value="ECO:0007669"/>
    <property type="project" value="InterPro"/>
</dbReference>
<dbReference type="EMBL" id="RBKS01000001">
    <property type="protein sequence ID" value="RKR73499.1"/>
    <property type="molecule type" value="Genomic_DNA"/>
</dbReference>
<evidence type="ECO:0000313" key="4">
    <source>
        <dbReference type="Proteomes" id="UP000280008"/>
    </source>
</evidence>
<proteinExistence type="predicted"/>
<dbReference type="CDD" id="cd04301">
    <property type="entry name" value="NAT_SF"/>
    <property type="match status" value="1"/>
</dbReference>
<dbReference type="PANTHER" id="PTHR43233:SF1">
    <property type="entry name" value="FAMILY N-ACETYLTRANSFERASE, PUTATIVE (AFU_ORTHOLOGUE AFUA_6G03350)-RELATED"/>
    <property type="match status" value="1"/>
</dbReference>
<dbReference type="Pfam" id="PF00583">
    <property type="entry name" value="Acetyltransf_1"/>
    <property type="match status" value="1"/>
</dbReference>
<comment type="caution">
    <text evidence="3">The sequence shown here is derived from an EMBL/GenBank/DDBJ whole genome shotgun (WGS) entry which is preliminary data.</text>
</comment>
<dbReference type="InterPro" id="IPR016181">
    <property type="entry name" value="Acyl_CoA_acyltransferase"/>
</dbReference>
<dbReference type="AlphaFoldDB" id="A0A495IC54"/>
<dbReference type="Gene3D" id="3.40.630.30">
    <property type="match status" value="1"/>
</dbReference>
<dbReference type="SUPFAM" id="SSF55729">
    <property type="entry name" value="Acyl-CoA N-acyltransferases (Nat)"/>
    <property type="match status" value="1"/>
</dbReference>
<reference evidence="3 4" key="1">
    <citation type="submission" date="2018-10" db="EMBL/GenBank/DDBJ databases">
        <title>Sequencing the genomes of 1000 actinobacteria strains.</title>
        <authorList>
            <person name="Klenk H.-P."/>
        </authorList>
    </citation>
    <scope>NUCLEOTIDE SEQUENCE [LARGE SCALE GENOMIC DNA]</scope>
    <source>
        <strain evidence="3 4">DSM 17894</strain>
    </source>
</reference>